<accession>A0A9W6D1G9</accession>
<keyword evidence="2 7" id="KW-0813">Transport</keyword>
<dbReference type="GO" id="GO:0055085">
    <property type="term" value="P:transmembrane transport"/>
    <property type="evidence" value="ECO:0007669"/>
    <property type="project" value="InterPro"/>
</dbReference>
<dbReference type="InterPro" id="IPR000515">
    <property type="entry name" value="MetI-like"/>
</dbReference>
<dbReference type="Gene3D" id="1.10.3720.10">
    <property type="entry name" value="MetI-like"/>
    <property type="match status" value="1"/>
</dbReference>
<dbReference type="InterPro" id="IPR035906">
    <property type="entry name" value="MetI-like_sf"/>
</dbReference>
<dbReference type="GO" id="GO:0005886">
    <property type="term" value="C:plasma membrane"/>
    <property type="evidence" value="ECO:0007669"/>
    <property type="project" value="UniProtKB-SubCell"/>
</dbReference>
<keyword evidence="3" id="KW-1003">Cell membrane</keyword>
<dbReference type="Proteomes" id="UP001144396">
    <property type="component" value="Unassembled WGS sequence"/>
</dbReference>
<evidence type="ECO:0000256" key="6">
    <source>
        <dbReference type="ARBA" id="ARBA00023136"/>
    </source>
</evidence>
<proteinExistence type="inferred from homology"/>
<feature type="transmembrane region" description="Helical" evidence="7">
    <location>
        <begin position="83"/>
        <end position="113"/>
    </location>
</feature>
<evidence type="ECO:0000313" key="10">
    <source>
        <dbReference type="EMBL" id="GLI27773.1"/>
    </source>
</evidence>
<protein>
    <submittedName>
        <fullName evidence="10">Sugar ABC transporter permease</fullName>
    </submittedName>
</protein>
<evidence type="ECO:0000256" key="5">
    <source>
        <dbReference type="ARBA" id="ARBA00022989"/>
    </source>
</evidence>
<dbReference type="AlphaFoldDB" id="A0A9W6D1G9"/>
<keyword evidence="4 7" id="KW-0812">Transmembrane</keyword>
<dbReference type="Pfam" id="PF00528">
    <property type="entry name" value="BPD_transp_1"/>
    <property type="match status" value="1"/>
</dbReference>
<keyword evidence="5 7" id="KW-1133">Transmembrane helix</keyword>
<name>A0A9W6D1G9_9MICO</name>
<evidence type="ECO:0000256" key="7">
    <source>
        <dbReference type="RuleBase" id="RU363032"/>
    </source>
</evidence>
<dbReference type="EMBL" id="BSDP01000001">
    <property type="protein sequence ID" value="GLI27773.1"/>
    <property type="molecule type" value="Genomic_DNA"/>
</dbReference>
<dbReference type="CDD" id="cd06261">
    <property type="entry name" value="TM_PBP2"/>
    <property type="match status" value="1"/>
</dbReference>
<comment type="caution">
    <text evidence="10">The sequence shown here is derived from an EMBL/GenBank/DDBJ whole genome shotgun (WGS) entry which is preliminary data.</text>
</comment>
<gene>
    <name evidence="10" type="ORF">ARHIZOSPH14_20150</name>
</gene>
<keyword evidence="11" id="KW-1185">Reference proteome</keyword>
<feature type="compositionally biased region" description="Low complexity" evidence="8">
    <location>
        <begin position="1"/>
        <end position="16"/>
    </location>
</feature>
<keyword evidence="6 7" id="KW-0472">Membrane</keyword>
<evidence type="ECO:0000256" key="3">
    <source>
        <dbReference type="ARBA" id="ARBA00022475"/>
    </source>
</evidence>
<feature type="domain" description="ABC transmembrane type-1" evidence="9">
    <location>
        <begin position="88"/>
        <end position="299"/>
    </location>
</feature>
<evidence type="ECO:0000256" key="2">
    <source>
        <dbReference type="ARBA" id="ARBA00022448"/>
    </source>
</evidence>
<evidence type="ECO:0000256" key="4">
    <source>
        <dbReference type="ARBA" id="ARBA00022692"/>
    </source>
</evidence>
<dbReference type="PANTHER" id="PTHR30193">
    <property type="entry name" value="ABC TRANSPORTER PERMEASE PROTEIN"/>
    <property type="match status" value="1"/>
</dbReference>
<evidence type="ECO:0000313" key="11">
    <source>
        <dbReference type="Proteomes" id="UP001144396"/>
    </source>
</evidence>
<organism evidence="10 11">
    <name type="scientific">Agromyces rhizosphaerae</name>
    <dbReference type="NCBI Taxonomy" id="88374"/>
    <lineage>
        <taxon>Bacteria</taxon>
        <taxon>Bacillati</taxon>
        <taxon>Actinomycetota</taxon>
        <taxon>Actinomycetes</taxon>
        <taxon>Micrococcales</taxon>
        <taxon>Microbacteriaceae</taxon>
        <taxon>Agromyces</taxon>
    </lineage>
</organism>
<feature type="transmembrane region" description="Helical" evidence="7">
    <location>
        <begin position="250"/>
        <end position="269"/>
    </location>
</feature>
<comment type="subcellular location">
    <subcellularLocation>
        <location evidence="1 7">Cell membrane</location>
        <topology evidence="1 7">Multi-pass membrane protein</topology>
    </subcellularLocation>
</comment>
<dbReference type="RefSeq" id="WP_281884586.1">
    <property type="nucleotide sequence ID" value="NZ_BSDP01000001.1"/>
</dbReference>
<evidence type="ECO:0000256" key="1">
    <source>
        <dbReference type="ARBA" id="ARBA00004651"/>
    </source>
</evidence>
<evidence type="ECO:0000256" key="8">
    <source>
        <dbReference type="SAM" id="MobiDB-lite"/>
    </source>
</evidence>
<dbReference type="PANTHER" id="PTHR30193:SF37">
    <property type="entry name" value="INNER MEMBRANE ABC TRANSPORTER PERMEASE PROTEIN YCJO"/>
    <property type="match status" value="1"/>
</dbReference>
<feature type="transmembrane region" description="Helical" evidence="7">
    <location>
        <begin position="281"/>
        <end position="302"/>
    </location>
</feature>
<reference evidence="10" key="1">
    <citation type="submission" date="2022-12" db="EMBL/GenBank/DDBJ databases">
        <title>Reference genome sequencing for broad-spectrum identification of bacterial and archaeal isolates by mass spectrometry.</title>
        <authorList>
            <person name="Sekiguchi Y."/>
            <person name="Tourlousse D.M."/>
        </authorList>
    </citation>
    <scope>NUCLEOTIDE SEQUENCE</scope>
    <source>
        <strain evidence="10">14</strain>
    </source>
</reference>
<feature type="transmembrane region" description="Helical" evidence="7">
    <location>
        <begin position="219"/>
        <end position="243"/>
    </location>
</feature>
<feature type="region of interest" description="Disordered" evidence="8">
    <location>
        <begin position="1"/>
        <end position="23"/>
    </location>
</feature>
<feature type="transmembrane region" description="Helical" evidence="7">
    <location>
        <begin position="125"/>
        <end position="145"/>
    </location>
</feature>
<comment type="similarity">
    <text evidence="7">Belongs to the binding-protein-dependent transport system permease family.</text>
</comment>
<dbReference type="InterPro" id="IPR051393">
    <property type="entry name" value="ABC_transporter_permease"/>
</dbReference>
<sequence>MTSSTTAGAPTTSSAPRRAPSLKRREARTAYAFLAPSGVGFFAFTLGPIIASVVIAFFAWPVFGERSFVGFQNFVTIFTSDPIFWRTVGNTLLFVVLYVPLNFVLALGLALWISPRIRGRGLYRLLFFLPAVTPIVANALVWRLLVQPNGVFADIASWFGVEQFNPLGNEAGAMAAVVAMSLWQGFGYNMLVFSAGLDSIPDHLYEAASLDGANAPRRFWHVTLPMLSPSLFFAAVMTLITSFQVFAQPYVLTGGGPGVGTTTMVMYLYQRGFQLFDLGTASAVATVLFAIIAMITAVQFLGQRKWVHYE</sequence>
<evidence type="ECO:0000259" key="9">
    <source>
        <dbReference type="PROSITE" id="PS50928"/>
    </source>
</evidence>
<feature type="transmembrane region" description="Helical" evidence="7">
    <location>
        <begin position="30"/>
        <end position="63"/>
    </location>
</feature>
<dbReference type="PROSITE" id="PS50928">
    <property type="entry name" value="ABC_TM1"/>
    <property type="match status" value="1"/>
</dbReference>
<dbReference type="SUPFAM" id="SSF161098">
    <property type="entry name" value="MetI-like"/>
    <property type="match status" value="1"/>
</dbReference>